<evidence type="ECO:0000256" key="8">
    <source>
        <dbReference type="ARBA" id="ARBA00014999"/>
    </source>
</evidence>
<gene>
    <name evidence="21" type="ORF">OYC64_019441</name>
</gene>
<evidence type="ECO:0000313" key="21">
    <source>
        <dbReference type="EMBL" id="KAL3041239.1"/>
    </source>
</evidence>
<comment type="caution">
    <text evidence="21">The sequence shown here is derived from an EMBL/GenBank/DDBJ whole genome shotgun (WGS) entry which is preliminary data.</text>
</comment>
<evidence type="ECO:0000256" key="5">
    <source>
        <dbReference type="ARBA" id="ARBA00004906"/>
    </source>
</evidence>
<dbReference type="CDD" id="cd02338">
    <property type="entry name" value="ZZ_PCMF_like"/>
    <property type="match status" value="1"/>
</dbReference>
<evidence type="ECO:0000313" key="22">
    <source>
        <dbReference type="Proteomes" id="UP001619887"/>
    </source>
</evidence>
<feature type="domain" description="C2H2-type" evidence="20">
    <location>
        <begin position="78"/>
        <end position="106"/>
    </location>
</feature>
<dbReference type="InterPro" id="IPR000433">
    <property type="entry name" value="Znf_ZZ"/>
</dbReference>
<dbReference type="SMART" id="SM00291">
    <property type="entry name" value="ZnF_ZZ"/>
    <property type="match status" value="1"/>
</dbReference>
<keyword evidence="22" id="KW-1185">Reference proteome</keyword>
<evidence type="ECO:0000256" key="6">
    <source>
        <dbReference type="ARBA" id="ARBA00010938"/>
    </source>
</evidence>
<accession>A0ABD2FHP7</accession>
<evidence type="ECO:0000256" key="9">
    <source>
        <dbReference type="ARBA" id="ARBA00022490"/>
    </source>
</evidence>
<proteinExistence type="inferred from homology"/>
<keyword evidence="9" id="KW-0963">Cytoplasm</keyword>
<keyword evidence="10" id="KW-0808">Transferase</keyword>
<keyword evidence="14" id="KW-0833">Ubl conjugation pathway</keyword>
<dbReference type="SUPFAM" id="SSF57850">
    <property type="entry name" value="RING/U-box"/>
    <property type="match status" value="1"/>
</dbReference>
<protein>
    <recommendedName>
        <fullName evidence="8">E3 ubiquitin-protein ligase KCMF1</fullName>
        <ecNumber evidence="7">2.3.2.27</ecNumber>
    </recommendedName>
</protein>
<organism evidence="21 22">
    <name type="scientific">Pagothenia borchgrevinki</name>
    <name type="common">Bald rockcod</name>
    <name type="synonym">Trematomus borchgrevinki</name>
    <dbReference type="NCBI Taxonomy" id="8213"/>
    <lineage>
        <taxon>Eukaryota</taxon>
        <taxon>Metazoa</taxon>
        <taxon>Chordata</taxon>
        <taxon>Craniata</taxon>
        <taxon>Vertebrata</taxon>
        <taxon>Euteleostomi</taxon>
        <taxon>Actinopterygii</taxon>
        <taxon>Neopterygii</taxon>
        <taxon>Teleostei</taxon>
        <taxon>Neoteleostei</taxon>
        <taxon>Acanthomorphata</taxon>
        <taxon>Eupercaria</taxon>
        <taxon>Perciformes</taxon>
        <taxon>Notothenioidei</taxon>
        <taxon>Nototheniidae</taxon>
        <taxon>Pagothenia</taxon>
    </lineage>
</organism>
<evidence type="ECO:0000256" key="14">
    <source>
        <dbReference type="ARBA" id="ARBA00022786"/>
    </source>
</evidence>
<dbReference type="FunFam" id="3.30.60.90:FF:000017">
    <property type="entry name" value="E3 ubiquitin-protein ligase KCMF1"/>
    <property type="match status" value="1"/>
</dbReference>
<dbReference type="Pfam" id="PF05605">
    <property type="entry name" value="zf-Di19"/>
    <property type="match status" value="1"/>
</dbReference>
<evidence type="ECO:0000259" key="20">
    <source>
        <dbReference type="PROSITE" id="PS50157"/>
    </source>
</evidence>
<comment type="similarity">
    <text evidence="6">Belongs to the KCMF1 family.</text>
</comment>
<dbReference type="GO" id="GO:0061630">
    <property type="term" value="F:ubiquitin protein ligase activity"/>
    <property type="evidence" value="ECO:0007669"/>
    <property type="project" value="UniProtKB-EC"/>
</dbReference>
<reference evidence="21 22" key="1">
    <citation type="journal article" date="2022" name="G3 (Bethesda)">
        <title>Evaluating Illumina-, Nanopore-, and PacBio-based genome assembly strategies with the bald notothen, Trematomus borchgrevinki.</title>
        <authorList>
            <person name="Rayamajhi N."/>
            <person name="Cheng C.C."/>
            <person name="Catchen J.M."/>
        </authorList>
    </citation>
    <scope>NUCLEOTIDE SEQUENCE [LARGE SCALE GENOMIC DNA]</scope>
    <source>
        <strain evidence="21">AGRC-2024</strain>
    </source>
</reference>
<keyword evidence="15" id="KW-0862">Zinc</keyword>
<evidence type="ECO:0000256" key="13">
    <source>
        <dbReference type="ARBA" id="ARBA00022771"/>
    </source>
</evidence>
<evidence type="ECO:0000256" key="3">
    <source>
        <dbReference type="ARBA" id="ARBA00004496"/>
    </source>
</evidence>
<feature type="domain" description="ZZ-type" evidence="19">
    <location>
        <begin position="4"/>
        <end position="60"/>
    </location>
</feature>
<keyword evidence="11" id="KW-0479">Metal-binding</keyword>
<dbReference type="InterPro" id="IPR043145">
    <property type="entry name" value="Znf_ZZ_sf"/>
</dbReference>
<evidence type="ECO:0000259" key="19">
    <source>
        <dbReference type="PROSITE" id="PS50135"/>
    </source>
</evidence>
<evidence type="ECO:0000256" key="16">
    <source>
        <dbReference type="ARBA" id="ARBA00023054"/>
    </source>
</evidence>
<comment type="subcellular location">
    <subcellularLocation>
        <location evidence="3">Cytoplasm</location>
    </subcellularLocation>
    <subcellularLocation>
        <location evidence="4">Late endosome</location>
    </subcellularLocation>
    <subcellularLocation>
        <location evidence="2">Lysosome</location>
    </subcellularLocation>
</comment>
<dbReference type="Gene3D" id="3.30.60.90">
    <property type="match status" value="1"/>
</dbReference>
<dbReference type="AlphaFoldDB" id="A0ABD2FHP7"/>
<dbReference type="Gene3D" id="3.30.160.60">
    <property type="entry name" value="Classic Zinc Finger"/>
    <property type="match status" value="1"/>
</dbReference>
<evidence type="ECO:0000256" key="18">
    <source>
        <dbReference type="PROSITE-ProRule" id="PRU00228"/>
    </source>
</evidence>
<keyword evidence="16" id="KW-0175">Coiled coil</keyword>
<dbReference type="Proteomes" id="UP001619887">
    <property type="component" value="Unassembled WGS sequence"/>
</dbReference>
<evidence type="ECO:0000256" key="15">
    <source>
        <dbReference type="ARBA" id="ARBA00022833"/>
    </source>
</evidence>
<evidence type="ECO:0000256" key="2">
    <source>
        <dbReference type="ARBA" id="ARBA00004371"/>
    </source>
</evidence>
<evidence type="ECO:0000256" key="7">
    <source>
        <dbReference type="ARBA" id="ARBA00012483"/>
    </source>
</evidence>
<dbReference type="GO" id="GO:0005770">
    <property type="term" value="C:late endosome"/>
    <property type="evidence" value="ECO:0007669"/>
    <property type="project" value="UniProtKB-SubCell"/>
</dbReference>
<name>A0ABD2FHP7_PAGBO</name>
<dbReference type="EMBL" id="JBIYXZ010002089">
    <property type="protein sequence ID" value="KAL3041239.1"/>
    <property type="molecule type" value="Genomic_DNA"/>
</dbReference>
<evidence type="ECO:0000256" key="4">
    <source>
        <dbReference type="ARBA" id="ARBA00004603"/>
    </source>
</evidence>
<dbReference type="GO" id="GO:0005764">
    <property type="term" value="C:lysosome"/>
    <property type="evidence" value="ECO:0007669"/>
    <property type="project" value="UniProtKB-SubCell"/>
</dbReference>
<comment type="pathway">
    <text evidence="5">Protein modification; protein ubiquitination.</text>
</comment>
<dbReference type="Pfam" id="PF00569">
    <property type="entry name" value="ZZ"/>
    <property type="match status" value="1"/>
</dbReference>
<dbReference type="InterPro" id="IPR008598">
    <property type="entry name" value="Di19_Zn-bd"/>
</dbReference>
<dbReference type="PROSITE" id="PS50135">
    <property type="entry name" value="ZF_ZZ_2"/>
    <property type="match status" value="1"/>
</dbReference>
<dbReference type="EC" id="2.3.2.27" evidence="7"/>
<dbReference type="PANTHER" id="PTHR12268:SF13">
    <property type="entry name" value="E3 UBIQUITIN-PROTEIN LIGASE KCMF1"/>
    <property type="match status" value="1"/>
</dbReference>
<comment type="catalytic activity">
    <reaction evidence="1">
        <text>S-ubiquitinyl-[E2 ubiquitin-conjugating enzyme]-L-cysteine + [acceptor protein]-L-lysine = [E2 ubiquitin-conjugating enzyme]-L-cysteine + N(6)-ubiquitinyl-[acceptor protein]-L-lysine.</text>
        <dbReference type="EC" id="2.3.2.27"/>
    </reaction>
</comment>
<dbReference type="PANTHER" id="PTHR12268">
    <property type="entry name" value="E3 UBIQUITIN-PROTEIN LIGASE KCMF1"/>
    <property type="match status" value="1"/>
</dbReference>
<sequence>MSRHEGVSCDACLKGNFRGRRFKCLICYDYDLCASCYESGATTTRHTTEHPMQCILTRVDYDLYYGGDTFSVEQPQSFTCPYCGKMGYTETSLQEHVTSEHAETSTEVICPICAALPGGDPNHVTDDFTAHLTLEHRAPRDLISFLCFYALLSTCIAAFRGENECW</sequence>
<dbReference type="InterPro" id="IPR050774">
    <property type="entry name" value="KCMF1/Dystrophin"/>
</dbReference>
<keyword evidence="13 18" id="KW-0863">Zinc-finger</keyword>
<dbReference type="InterPro" id="IPR013087">
    <property type="entry name" value="Znf_C2H2_type"/>
</dbReference>
<evidence type="ECO:0000256" key="12">
    <source>
        <dbReference type="ARBA" id="ARBA00022753"/>
    </source>
</evidence>
<dbReference type="SMART" id="SM00355">
    <property type="entry name" value="ZnF_C2H2"/>
    <property type="match status" value="1"/>
</dbReference>
<evidence type="ECO:0000256" key="10">
    <source>
        <dbReference type="ARBA" id="ARBA00022679"/>
    </source>
</evidence>
<dbReference type="PROSITE" id="PS01357">
    <property type="entry name" value="ZF_ZZ_1"/>
    <property type="match status" value="1"/>
</dbReference>
<dbReference type="PROSITE" id="PS50157">
    <property type="entry name" value="ZINC_FINGER_C2H2_2"/>
    <property type="match status" value="1"/>
</dbReference>
<keyword evidence="17" id="KW-0458">Lysosome</keyword>
<evidence type="ECO:0000256" key="11">
    <source>
        <dbReference type="ARBA" id="ARBA00022723"/>
    </source>
</evidence>
<evidence type="ECO:0000256" key="17">
    <source>
        <dbReference type="ARBA" id="ARBA00023228"/>
    </source>
</evidence>
<evidence type="ECO:0000256" key="1">
    <source>
        <dbReference type="ARBA" id="ARBA00000900"/>
    </source>
</evidence>
<keyword evidence="12" id="KW-0967">Endosome</keyword>
<dbReference type="GO" id="GO:0008270">
    <property type="term" value="F:zinc ion binding"/>
    <property type="evidence" value="ECO:0007669"/>
    <property type="project" value="UniProtKB-KW"/>
</dbReference>
<reference evidence="21 22" key="2">
    <citation type="journal article" date="2024" name="G3 (Bethesda)">
        <title>The genome of the cryopelagic Antarctic bald notothen, Trematomus borchgrevinki.</title>
        <authorList>
            <person name="Rayamajhi N."/>
            <person name="Rivera-Colon A.G."/>
            <person name="Minhas B.F."/>
            <person name="Cheng C.C."/>
            <person name="Catchen J.M."/>
        </authorList>
    </citation>
    <scope>NUCLEOTIDE SEQUENCE [LARGE SCALE GENOMIC DNA]</scope>
    <source>
        <strain evidence="21">AGRC-2024</strain>
    </source>
</reference>